<dbReference type="Pfam" id="PF04147">
    <property type="entry name" value="Nop14"/>
    <property type="match status" value="1"/>
</dbReference>
<sequence>MVKTKTKSKKRRTYTTDKHNSKTRIDTINKVNPFDLHVNRLKHDVLGKRRNYEKGGQPLKSRSRGIEKRKRTLLKELNSVFKQNTFIDHRLGENDPTLTNDEKFMQRLIAERTKTRPGKESRYNLNDEEDLTHYGQSLSKSDELNQKPIIDEYDDDDDNNLNKGRLNSEHFFGGFKSSNDQHKPQTKQEWIDNMIKSTKLDKYERQRENEKLYDMTQTLDEQWKALSTLMGIKEKKPKDINEKSDDYDKLVNSLRFEAKTTGVPIKTIEEREKETAERLKTLQVEENQRMEQPTLKSILSKNKPQAHIYVEELDESYYIMDGSKKRVTFDDDDDNNNKNEIISTNETEENEDDSTTIDNEEDEQITNGDLTAEYEESMSFECLTREHIQLSDIKNITLRLSS</sequence>
<evidence type="ECO:0000256" key="5">
    <source>
        <dbReference type="ARBA" id="ARBA00023242"/>
    </source>
</evidence>
<evidence type="ECO:0000256" key="2">
    <source>
        <dbReference type="ARBA" id="ARBA00007466"/>
    </source>
</evidence>
<proteinExistence type="inferred from homology"/>
<evidence type="ECO:0000256" key="6">
    <source>
        <dbReference type="ARBA" id="ARBA00024695"/>
    </source>
</evidence>
<keyword evidence="5" id="KW-0539">Nucleus</keyword>
<evidence type="ECO:0000256" key="3">
    <source>
        <dbReference type="ARBA" id="ARBA00022517"/>
    </source>
</evidence>
<dbReference type="InterPro" id="IPR007276">
    <property type="entry name" value="Nop14"/>
</dbReference>
<dbReference type="GO" id="GO:0030490">
    <property type="term" value="P:maturation of SSU-rRNA"/>
    <property type="evidence" value="ECO:0007669"/>
    <property type="project" value="TreeGrafter"/>
</dbReference>
<comment type="similarity">
    <text evidence="2">Belongs to the NOP14 family.</text>
</comment>
<keyword evidence="4" id="KW-0698">rRNA processing</keyword>
<feature type="region of interest" description="Disordered" evidence="7">
    <location>
        <begin position="111"/>
        <end position="145"/>
    </location>
</feature>
<dbReference type="GO" id="GO:0032040">
    <property type="term" value="C:small-subunit processome"/>
    <property type="evidence" value="ECO:0007669"/>
    <property type="project" value="InterPro"/>
</dbReference>
<comment type="subcellular location">
    <subcellularLocation>
        <location evidence="1">Nucleus</location>
        <location evidence="1">Nucleolus</location>
    </subcellularLocation>
</comment>
<evidence type="ECO:0000256" key="7">
    <source>
        <dbReference type="SAM" id="MobiDB-lite"/>
    </source>
</evidence>
<organism evidence="8 9">
    <name type="scientific">Rotaria sordida</name>
    <dbReference type="NCBI Taxonomy" id="392033"/>
    <lineage>
        <taxon>Eukaryota</taxon>
        <taxon>Metazoa</taxon>
        <taxon>Spiralia</taxon>
        <taxon>Gnathifera</taxon>
        <taxon>Rotifera</taxon>
        <taxon>Eurotatoria</taxon>
        <taxon>Bdelloidea</taxon>
        <taxon>Philodinida</taxon>
        <taxon>Philodinidae</taxon>
        <taxon>Rotaria</taxon>
    </lineage>
</organism>
<feature type="compositionally biased region" description="Basic residues" evidence="7">
    <location>
        <begin position="1"/>
        <end position="13"/>
    </location>
</feature>
<evidence type="ECO:0008006" key="10">
    <source>
        <dbReference type="Google" id="ProtNLM"/>
    </source>
</evidence>
<comment type="caution">
    <text evidence="8">The sequence shown here is derived from an EMBL/GenBank/DDBJ whole genome shotgun (WGS) entry which is preliminary data.</text>
</comment>
<evidence type="ECO:0000313" key="9">
    <source>
        <dbReference type="Proteomes" id="UP000663836"/>
    </source>
</evidence>
<accession>A0A819GDB1</accession>
<evidence type="ECO:0000256" key="1">
    <source>
        <dbReference type="ARBA" id="ARBA00004604"/>
    </source>
</evidence>
<feature type="region of interest" description="Disordered" evidence="7">
    <location>
        <begin position="1"/>
        <end position="21"/>
    </location>
</feature>
<name>A0A819GDB1_9BILA</name>
<dbReference type="AlphaFoldDB" id="A0A819GDB1"/>
<feature type="region of interest" description="Disordered" evidence="7">
    <location>
        <begin position="326"/>
        <end position="366"/>
    </location>
</feature>
<protein>
    <recommendedName>
        <fullName evidence="10">Nucleolar protein 14</fullName>
    </recommendedName>
</protein>
<feature type="compositionally biased region" description="Acidic residues" evidence="7">
    <location>
        <begin position="346"/>
        <end position="364"/>
    </location>
</feature>
<gene>
    <name evidence="8" type="ORF">JBS370_LOCUS19994</name>
</gene>
<dbReference type="EMBL" id="CAJOBD010002462">
    <property type="protein sequence ID" value="CAF3883928.1"/>
    <property type="molecule type" value="Genomic_DNA"/>
</dbReference>
<keyword evidence="3" id="KW-0690">Ribosome biogenesis</keyword>
<dbReference type="Proteomes" id="UP000663836">
    <property type="component" value="Unassembled WGS sequence"/>
</dbReference>
<feature type="region of interest" description="Disordered" evidence="7">
    <location>
        <begin position="49"/>
        <end position="68"/>
    </location>
</feature>
<feature type="compositionally biased region" description="Basic and acidic residues" evidence="7">
    <location>
        <begin position="111"/>
        <end position="122"/>
    </location>
</feature>
<comment type="function">
    <text evidence="6">Involved in nucleolar processing of pre-18S ribosomal RNA. Has a role in the nuclear export of 40S pre-ribosomal subunit to the cytoplasm.</text>
</comment>
<dbReference type="PANTHER" id="PTHR23183:SF0">
    <property type="entry name" value="NUCLEOLAR PROTEIN 14"/>
    <property type="match status" value="1"/>
</dbReference>
<dbReference type="GO" id="GO:0030692">
    <property type="term" value="C:Noc4p-Nop14p complex"/>
    <property type="evidence" value="ECO:0007669"/>
    <property type="project" value="TreeGrafter"/>
</dbReference>
<evidence type="ECO:0000313" key="8">
    <source>
        <dbReference type="EMBL" id="CAF3883928.1"/>
    </source>
</evidence>
<dbReference type="PANTHER" id="PTHR23183">
    <property type="entry name" value="NOP14"/>
    <property type="match status" value="1"/>
</dbReference>
<reference evidence="8" key="1">
    <citation type="submission" date="2021-02" db="EMBL/GenBank/DDBJ databases">
        <authorList>
            <person name="Nowell W R."/>
        </authorList>
    </citation>
    <scope>NUCLEOTIDE SEQUENCE</scope>
</reference>
<evidence type="ECO:0000256" key="4">
    <source>
        <dbReference type="ARBA" id="ARBA00022552"/>
    </source>
</evidence>